<evidence type="ECO:0000256" key="3">
    <source>
        <dbReference type="ARBA" id="ARBA00022825"/>
    </source>
</evidence>
<dbReference type="SUPFAM" id="SSF50993">
    <property type="entry name" value="Peptidase/esterase 'gauge' domain"/>
    <property type="match status" value="1"/>
</dbReference>
<dbReference type="GO" id="GO:0070012">
    <property type="term" value="F:oligopeptidase activity"/>
    <property type="evidence" value="ECO:0007669"/>
    <property type="project" value="TreeGrafter"/>
</dbReference>
<accession>A0A3B0VY66</accession>
<evidence type="ECO:0000259" key="4">
    <source>
        <dbReference type="Pfam" id="PF00326"/>
    </source>
</evidence>
<feature type="domain" description="Peptidase S9A N-terminal" evidence="5">
    <location>
        <begin position="26"/>
        <end position="431"/>
    </location>
</feature>
<keyword evidence="3" id="KW-0720">Serine protease</keyword>
<sequence length="706" mass="80197">MKRIPISGLGYNKYLLLLLTCTVFTNLQAQDKYLWLEDIDGEKSMQWVRGHNQITDDKLTSTALYSELYSQALIVLNNKSKLPSVSKKGKWIYNFWQDSQNPRGIYRKTTLKQFKKDQPKWQTVLDMDKYSQQQGQNYDFHGLSCASDKQKKCLVRLSPGGSDAVEIREFNLKKKKFVKNGIFIPLAKTRISWKDKHTVYIGTDFGADSLTESGYPRIVKQWDIKTPLKDAQTIYTADKKSTSATAYSLKGKNSQIDLISDSISIWASNKYQLIDGKITALTIPPSASIAGLYQERLVISLKKDWQFNQQEFIAGEVVLVDISLLRGEPGQIESVIKPDAKTVIEKVNNTKHGLLITILEDVKAKLYRYQKHKDGNWKIQTIAFPENGALNVSSVDDKSGDFFVQHESFITPPGLYYIDSKTLTPQLVKQQNESFDGSRFKVEQYFATSTDGTRVPYFAVMNKNTQFNRKNPTHIFSYGGFRSTLTPSYSGSYEKLFGAYGKLWLERGGVFVLANIRGGGEYGPTWHQAALLKNKHKSFEDFEAVAKDLFTRKITSAKHLGIEGRSNGGLLVTATMIRHPELYAAVISGVPLVDMQRYNKLLAGASWMGEYGNPDQAEMWDYIKTYSPYQNIKPGVNYPPIFFYTSTRDDRVHPGHARKMAAKMLEYGNQVDYYENIEGGHSGFSTNEQLAHRVALSYTHLWNNLK</sequence>
<dbReference type="PANTHER" id="PTHR42881:SF13">
    <property type="entry name" value="PROLYL ENDOPEPTIDASE"/>
    <property type="match status" value="1"/>
</dbReference>
<feature type="domain" description="Peptidase S9 prolyl oligopeptidase catalytic" evidence="4">
    <location>
        <begin position="503"/>
        <end position="705"/>
    </location>
</feature>
<dbReference type="AlphaFoldDB" id="A0A3B0VY66"/>
<reference evidence="6" key="1">
    <citation type="submission" date="2018-06" db="EMBL/GenBank/DDBJ databases">
        <authorList>
            <person name="Zhirakovskaya E."/>
        </authorList>
    </citation>
    <scope>NUCLEOTIDE SEQUENCE</scope>
</reference>
<dbReference type="GO" id="GO:0006508">
    <property type="term" value="P:proteolysis"/>
    <property type="evidence" value="ECO:0007669"/>
    <property type="project" value="UniProtKB-KW"/>
</dbReference>
<gene>
    <name evidence="6" type="ORF">MNBD_GAMMA01-26</name>
</gene>
<dbReference type="Gene3D" id="3.40.50.1820">
    <property type="entry name" value="alpha/beta hydrolase"/>
    <property type="match status" value="1"/>
</dbReference>
<dbReference type="InterPro" id="IPR023302">
    <property type="entry name" value="Pept_S9A_N"/>
</dbReference>
<proteinExistence type="predicted"/>
<dbReference type="InterPro" id="IPR001375">
    <property type="entry name" value="Peptidase_S9_cat"/>
</dbReference>
<protein>
    <submittedName>
        <fullName evidence="6">Prolyl endopeptidase</fullName>
        <ecNumber evidence="6">3.4.21.26</ecNumber>
    </submittedName>
</protein>
<dbReference type="GO" id="GO:0005829">
    <property type="term" value="C:cytosol"/>
    <property type="evidence" value="ECO:0007669"/>
    <property type="project" value="TreeGrafter"/>
</dbReference>
<dbReference type="EC" id="3.4.21.26" evidence="6"/>
<keyword evidence="2 6" id="KW-0378">Hydrolase</keyword>
<dbReference type="PANTHER" id="PTHR42881">
    <property type="entry name" value="PROLYL ENDOPEPTIDASE"/>
    <property type="match status" value="1"/>
</dbReference>
<dbReference type="GO" id="GO:0004252">
    <property type="term" value="F:serine-type endopeptidase activity"/>
    <property type="evidence" value="ECO:0007669"/>
    <property type="project" value="UniProtKB-EC"/>
</dbReference>
<evidence type="ECO:0000259" key="5">
    <source>
        <dbReference type="Pfam" id="PF02897"/>
    </source>
</evidence>
<keyword evidence="1" id="KW-0645">Protease</keyword>
<evidence type="ECO:0000256" key="1">
    <source>
        <dbReference type="ARBA" id="ARBA00022670"/>
    </source>
</evidence>
<organism evidence="6">
    <name type="scientific">hydrothermal vent metagenome</name>
    <dbReference type="NCBI Taxonomy" id="652676"/>
    <lineage>
        <taxon>unclassified sequences</taxon>
        <taxon>metagenomes</taxon>
        <taxon>ecological metagenomes</taxon>
    </lineage>
</organism>
<dbReference type="InterPro" id="IPR002470">
    <property type="entry name" value="Peptidase_S9A"/>
</dbReference>
<dbReference type="Pfam" id="PF02897">
    <property type="entry name" value="Peptidase_S9_N"/>
    <property type="match status" value="1"/>
</dbReference>
<name>A0A3B0VY66_9ZZZZ</name>
<dbReference type="InterPro" id="IPR051167">
    <property type="entry name" value="Prolyl_oligopep/macrocyclase"/>
</dbReference>
<evidence type="ECO:0000256" key="2">
    <source>
        <dbReference type="ARBA" id="ARBA00022801"/>
    </source>
</evidence>
<evidence type="ECO:0000313" key="6">
    <source>
        <dbReference type="EMBL" id="VAW36314.1"/>
    </source>
</evidence>
<dbReference type="Gene3D" id="2.130.10.120">
    <property type="entry name" value="Prolyl oligopeptidase, N-terminal domain"/>
    <property type="match status" value="1"/>
</dbReference>
<dbReference type="Pfam" id="PF00326">
    <property type="entry name" value="Peptidase_S9"/>
    <property type="match status" value="1"/>
</dbReference>
<dbReference type="InterPro" id="IPR029058">
    <property type="entry name" value="AB_hydrolase_fold"/>
</dbReference>
<dbReference type="EMBL" id="UOEW01000140">
    <property type="protein sequence ID" value="VAW36314.1"/>
    <property type="molecule type" value="Genomic_DNA"/>
</dbReference>
<dbReference type="SUPFAM" id="SSF53474">
    <property type="entry name" value="alpha/beta-Hydrolases"/>
    <property type="match status" value="1"/>
</dbReference>
<dbReference type="PRINTS" id="PR00862">
    <property type="entry name" value="PROLIGOPTASE"/>
</dbReference>